<dbReference type="PROSITE" id="PS50977">
    <property type="entry name" value="HTH_TETR_2"/>
    <property type="match status" value="1"/>
</dbReference>
<dbReference type="PANTHER" id="PTHR43479:SF11">
    <property type="entry name" value="ACREF_ENVCD OPERON REPRESSOR-RELATED"/>
    <property type="match status" value="1"/>
</dbReference>
<feature type="DNA-binding region" description="H-T-H motif" evidence="2">
    <location>
        <begin position="24"/>
        <end position="43"/>
    </location>
</feature>
<dbReference type="Proteomes" id="UP000292424">
    <property type="component" value="Chromosome"/>
</dbReference>
<protein>
    <submittedName>
        <fullName evidence="4">TetR/AcrR family transcriptional regulator</fullName>
    </submittedName>
</protein>
<reference evidence="4 6" key="1">
    <citation type="submission" date="2019-09" db="EMBL/GenBank/DDBJ databases">
        <title>Complete genome sequence of Arachidicoccus sp. B3-10 isolated from apple orchard soil.</title>
        <authorList>
            <person name="Kim H.S."/>
            <person name="Han K.-I."/>
            <person name="Suh M.K."/>
            <person name="Lee K.C."/>
            <person name="Eom M.K."/>
            <person name="Kim J.-S."/>
            <person name="Kang S.W."/>
            <person name="Sin Y."/>
            <person name="Lee J.-S."/>
        </authorList>
    </citation>
    <scope>NUCLEOTIDE SEQUENCE [LARGE SCALE GENOMIC DNA]</scope>
    <source>
        <strain evidence="4 6">B3-10</strain>
    </source>
</reference>
<evidence type="ECO:0000256" key="2">
    <source>
        <dbReference type="PROSITE-ProRule" id="PRU00335"/>
    </source>
</evidence>
<dbReference type="AlphaFoldDB" id="A0A5P2G950"/>
<dbReference type="EMBL" id="CP044016">
    <property type="protein sequence ID" value="QES88051.1"/>
    <property type="molecule type" value="Genomic_DNA"/>
</dbReference>
<proteinExistence type="predicted"/>
<sequence>MSTKEKILESARFLYNKYGIDNITTRDIAKDIAISAGNLHYHFKHTEDILIQLFHAFEKEFDTLMATLQNQHHFSLDSLNQFIVDSVVLVHKYKFVPLNFQSLSQKNQKIRSAYIDINKRRKVEFLEIFLQLVQKKIFRKDIPEKQFLYLVRQIFIVGDFWIAYNEASFRKEGKEAVREHCKMLKSLFYPYLTTPQTLF</sequence>
<keyword evidence="6" id="KW-1185">Reference proteome</keyword>
<dbReference type="InterPro" id="IPR025722">
    <property type="entry name" value="TetR"/>
</dbReference>
<evidence type="ECO:0000313" key="6">
    <source>
        <dbReference type="Proteomes" id="UP000292424"/>
    </source>
</evidence>
<dbReference type="KEGG" id="arac:E0W69_005025"/>
<dbReference type="Pfam" id="PF13972">
    <property type="entry name" value="TetR"/>
    <property type="match status" value="1"/>
</dbReference>
<dbReference type="OrthoDB" id="9787680at2"/>
<organism evidence="4 6">
    <name type="scientific">Rhizosphaericola mali</name>
    <dbReference type="NCBI Taxonomy" id="2545455"/>
    <lineage>
        <taxon>Bacteria</taxon>
        <taxon>Pseudomonadati</taxon>
        <taxon>Bacteroidota</taxon>
        <taxon>Chitinophagia</taxon>
        <taxon>Chitinophagales</taxon>
        <taxon>Chitinophagaceae</taxon>
        <taxon>Rhizosphaericola</taxon>
    </lineage>
</organism>
<dbReference type="SUPFAM" id="SSF46689">
    <property type="entry name" value="Homeodomain-like"/>
    <property type="match status" value="1"/>
</dbReference>
<dbReference type="Gene3D" id="1.10.357.10">
    <property type="entry name" value="Tetracycline Repressor, domain 2"/>
    <property type="match status" value="1"/>
</dbReference>
<evidence type="ECO:0000256" key="1">
    <source>
        <dbReference type="ARBA" id="ARBA00023125"/>
    </source>
</evidence>
<dbReference type="GO" id="GO:0003677">
    <property type="term" value="F:DNA binding"/>
    <property type="evidence" value="ECO:0007669"/>
    <property type="project" value="UniProtKB-UniRule"/>
</dbReference>
<accession>A0A5P2G950</accession>
<evidence type="ECO:0000313" key="5">
    <source>
        <dbReference type="EMBL" id="QES88770.1"/>
    </source>
</evidence>
<dbReference type="RefSeq" id="WP_131328938.1">
    <property type="nucleotide sequence ID" value="NZ_CP044016.1"/>
</dbReference>
<keyword evidence="1 2" id="KW-0238">DNA-binding</keyword>
<dbReference type="PANTHER" id="PTHR43479">
    <property type="entry name" value="ACREF/ENVCD OPERON REPRESSOR-RELATED"/>
    <property type="match status" value="1"/>
</dbReference>
<feature type="domain" description="HTH tetR-type" evidence="3">
    <location>
        <begin position="1"/>
        <end position="61"/>
    </location>
</feature>
<gene>
    <name evidence="4" type="ORF">E0W69_005025</name>
    <name evidence="5" type="ORF">E0W69_008935</name>
</gene>
<evidence type="ECO:0000313" key="4">
    <source>
        <dbReference type="EMBL" id="QES88051.1"/>
    </source>
</evidence>
<dbReference type="PRINTS" id="PR00455">
    <property type="entry name" value="HTHTETR"/>
</dbReference>
<evidence type="ECO:0000259" key="3">
    <source>
        <dbReference type="PROSITE" id="PS50977"/>
    </source>
</evidence>
<dbReference type="KEGG" id="arac:E0W69_008935"/>
<dbReference type="EMBL" id="CP044016">
    <property type="protein sequence ID" value="QES88770.1"/>
    <property type="molecule type" value="Genomic_DNA"/>
</dbReference>
<dbReference type="InterPro" id="IPR001647">
    <property type="entry name" value="HTH_TetR"/>
</dbReference>
<dbReference type="Pfam" id="PF00440">
    <property type="entry name" value="TetR_N"/>
    <property type="match status" value="1"/>
</dbReference>
<dbReference type="InterPro" id="IPR050624">
    <property type="entry name" value="HTH-type_Tx_Regulator"/>
</dbReference>
<name>A0A5P2G950_9BACT</name>
<dbReference type="InterPro" id="IPR009057">
    <property type="entry name" value="Homeodomain-like_sf"/>
</dbReference>